<dbReference type="InterPro" id="IPR002645">
    <property type="entry name" value="STAS_dom"/>
</dbReference>
<evidence type="ECO:0000256" key="2">
    <source>
        <dbReference type="ARBA" id="ARBA00022692"/>
    </source>
</evidence>
<feature type="transmembrane region" description="Helical" evidence="5">
    <location>
        <begin position="82"/>
        <end position="112"/>
    </location>
</feature>
<organism evidence="6 7">
    <name type="scientific">Croceicoccus naphthovorans</name>
    <dbReference type="NCBI Taxonomy" id="1348774"/>
    <lineage>
        <taxon>Bacteria</taxon>
        <taxon>Pseudomonadati</taxon>
        <taxon>Pseudomonadota</taxon>
        <taxon>Alphaproteobacteria</taxon>
        <taxon>Sphingomonadales</taxon>
        <taxon>Erythrobacteraceae</taxon>
        <taxon>Croceicoccus</taxon>
    </lineage>
</organism>
<dbReference type="Pfam" id="PF01740">
    <property type="entry name" value="STAS"/>
    <property type="match status" value="1"/>
</dbReference>
<evidence type="ECO:0000313" key="7">
    <source>
        <dbReference type="Proteomes" id="UP000035287"/>
    </source>
</evidence>
<comment type="subcellular location">
    <subcellularLocation>
        <location evidence="1">Membrane</location>
        <topology evidence="1">Multi-pass membrane protein</topology>
    </subcellularLocation>
</comment>
<dbReference type="Proteomes" id="UP000035287">
    <property type="component" value="Chromosome"/>
</dbReference>
<dbReference type="CDD" id="cd07042">
    <property type="entry name" value="STAS_SulP_like_sulfate_transporter"/>
    <property type="match status" value="1"/>
</dbReference>
<evidence type="ECO:0000256" key="3">
    <source>
        <dbReference type="ARBA" id="ARBA00022989"/>
    </source>
</evidence>
<dbReference type="InterPro" id="IPR011547">
    <property type="entry name" value="SLC26A/SulP_dom"/>
</dbReference>
<dbReference type="GO" id="GO:0055085">
    <property type="term" value="P:transmembrane transport"/>
    <property type="evidence" value="ECO:0007669"/>
    <property type="project" value="InterPro"/>
</dbReference>
<feature type="transmembrane region" description="Helical" evidence="5">
    <location>
        <begin position="200"/>
        <end position="219"/>
    </location>
</feature>
<feature type="transmembrane region" description="Helical" evidence="5">
    <location>
        <begin position="381"/>
        <end position="406"/>
    </location>
</feature>
<evidence type="ECO:0000256" key="1">
    <source>
        <dbReference type="ARBA" id="ARBA00004141"/>
    </source>
</evidence>
<feature type="transmembrane region" description="Helical" evidence="5">
    <location>
        <begin position="27"/>
        <end position="48"/>
    </location>
</feature>
<evidence type="ECO:0000256" key="5">
    <source>
        <dbReference type="SAM" id="Phobius"/>
    </source>
</evidence>
<feature type="transmembrane region" description="Helical" evidence="5">
    <location>
        <begin position="331"/>
        <end position="361"/>
    </location>
</feature>
<dbReference type="NCBIfam" id="TIGR00815">
    <property type="entry name" value="sulP"/>
    <property type="match status" value="1"/>
</dbReference>
<dbReference type="InterPro" id="IPR036513">
    <property type="entry name" value="STAS_dom_sf"/>
</dbReference>
<dbReference type="PANTHER" id="PTHR11814">
    <property type="entry name" value="SULFATE TRANSPORTER"/>
    <property type="match status" value="1"/>
</dbReference>
<dbReference type="RefSeq" id="WP_047819817.1">
    <property type="nucleotide sequence ID" value="NZ_CP011770.1"/>
</dbReference>
<keyword evidence="4 5" id="KW-0472">Membrane</keyword>
<dbReference type="Pfam" id="PF00916">
    <property type="entry name" value="Sulfate_transp"/>
    <property type="match status" value="1"/>
</dbReference>
<keyword evidence="2 5" id="KW-0812">Transmembrane</keyword>
<dbReference type="PROSITE" id="PS50801">
    <property type="entry name" value="STAS"/>
    <property type="match status" value="1"/>
</dbReference>
<evidence type="ECO:0000313" key="6">
    <source>
        <dbReference type="EMBL" id="AKM09123.1"/>
    </source>
</evidence>
<feature type="transmembrane region" description="Helical" evidence="5">
    <location>
        <begin position="166"/>
        <end position="193"/>
    </location>
</feature>
<proteinExistence type="predicted"/>
<keyword evidence="3 5" id="KW-1133">Transmembrane helix</keyword>
<dbReference type="OrthoDB" id="9769739at2"/>
<feature type="transmembrane region" description="Helical" evidence="5">
    <location>
        <begin position="124"/>
        <end position="146"/>
    </location>
</feature>
<dbReference type="GO" id="GO:0016020">
    <property type="term" value="C:membrane"/>
    <property type="evidence" value="ECO:0007669"/>
    <property type="project" value="UniProtKB-SubCell"/>
</dbReference>
<keyword evidence="7" id="KW-1185">Reference proteome</keyword>
<protein>
    <submittedName>
        <fullName evidence="6">Sulfate permease</fullName>
    </submittedName>
</protein>
<sequence>MTTATFTPKLITTLREGYDRDNFRADALAGLTVAVVALPLSMALAIASGASPDKGLVTAVVAGFLISALGGSRVQVGGPTGAFVVVVFNVIALHGYDGLLIATLLAGLILIAAGLARFGQLIKYIPHPVVTGFTAGIAVIIASSQVKDFLGLSIETLPADFIPKWQAYWAALSTINWVNVAVAAGSLAVIVGLRRFAPRLPGFLIAVVLSAALVAILGLPVDTIGSRFPDIPAGLPTPSLPDISIAKVGEVLPSAFTIAFLAGIEALLSAVVADGMAGTRHRSNQELIGQGIANIGSALFAGLPATGAIARTATNIRSGARTPVAGIMHALFLLLFMLFATDLMAFVPMAALAAILFMVAWGMSEYERFFVLLRMPNGDRAVLLITFALTVLVDLTVAIGVGVTLASLMFMARMAETVHVDASGKQDAELDAEDLQQRDDLPAGVEVFRITGPFFFGVAGELLETLRRMGQSPRVIILRMRLVPLLDASGVQALQEFAKHARLAGASVVLSGVQAQPKSMLTRLQSTRDAGLFQFADNFVEAQALAVRLVEGQSQDG</sequence>
<dbReference type="SUPFAM" id="SSF52091">
    <property type="entry name" value="SpoIIaa-like"/>
    <property type="match status" value="1"/>
</dbReference>
<dbReference type="Gene3D" id="3.30.750.24">
    <property type="entry name" value="STAS domain"/>
    <property type="match status" value="1"/>
</dbReference>
<evidence type="ECO:0000256" key="4">
    <source>
        <dbReference type="ARBA" id="ARBA00023136"/>
    </source>
</evidence>
<dbReference type="STRING" id="1348774.AB433_02705"/>
<name>A0A0G3XFJ4_9SPHN</name>
<dbReference type="AlphaFoldDB" id="A0A0G3XFJ4"/>
<feature type="transmembrane region" description="Helical" evidence="5">
    <location>
        <begin position="55"/>
        <end position="76"/>
    </location>
</feature>
<dbReference type="InterPro" id="IPR001902">
    <property type="entry name" value="SLC26A/SulP_fam"/>
</dbReference>
<dbReference type="PATRIC" id="fig|1348774.3.peg.568"/>
<accession>A0A0G3XFJ4</accession>
<feature type="transmembrane region" description="Helical" evidence="5">
    <location>
        <begin position="251"/>
        <end position="273"/>
    </location>
</feature>
<gene>
    <name evidence="6" type="ORF">AB433_02705</name>
</gene>
<dbReference type="KEGG" id="cna:AB433_02705"/>
<reference evidence="6 7" key="1">
    <citation type="submission" date="2015-06" db="EMBL/GenBank/DDBJ databases">
        <authorList>
            <person name="Zeng Y."/>
            <person name="Huang Y."/>
        </authorList>
    </citation>
    <scope>NUCLEOTIDE SEQUENCE [LARGE SCALE GENOMIC DNA]</scope>
    <source>
        <strain evidence="6 7">PQ-2</strain>
    </source>
</reference>
<dbReference type="EMBL" id="CP011770">
    <property type="protein sequence ID" value="AKM09123.1"/>
    <property type="molecule type" value="Genomic_DNA"/>
</dbReference>